<name>A0AAV0RUB0_9ROSI</name>
<dbReference type="Proteomes" id="UP001154282">
    <property type="component" value="Unassembled WGS sequence"/>
</dbReference>
<dbReference type="InterPro" id="IPR018289">
    <property type="entry name" value="MULE_transposase_dom"/>
</dbReference>
<evidence type="ECO:0008006" key="5">
    <source>
        <dbReference type="Google" id="ProtNLM"/>
    </source>
</evidence>
<keyword evidence="4" id="KW-1185">Reference proteome</keyword>
<dbReference type="PANTHER" id="PTHR31973">
    <property type="entry name" value="POLYPROTEIN, PUTATIVE-RELATED"/>
    <property type="match status" value="1"/>
</dbReference>
<dbReference type="AlphaFoldDB" id="A0AAV0RUB0"/>
<dbReference type="PANTHER" id="PTHR31973:SF197">
    <property type="entry name" value="SWIM-TYPE DOMAIN-CONTAINING PROTEIN"/>
    <property type="match status" value="1"/>
</dbReference>
<accession>A0AAV0RUB0</accession>
<evidence type="ECO:0000313" key="4">
    <source>
        <dbReference type="Proteomes" id="UP001154282"/>
    </source>
</evidence>
<dbReference type="Pfam" id="PF26130">
    <property type="entry name" value="PB1-like"/>
    <property type="match status" value="1"/>
</dbReference>
<evidence type="ECO:0000313" key="3">
    <source>
        <dbReference type="EMBL" id="CAI0561050.1"/>
    </source>
</evidence>
<proteinExistence type="predicted"/>
<dbReference type="EMBL" id="CAMGYJ010000011">
    <property type="protein sequence ID" value="CAI0561050.1"/>
    <property type="molecule type" value="Genomic_DNA"/>
</dbReference>
<dbReference type="Pfam" id="PF10551">
    <property type="entry name" value="MULE"/>
    <property type="match status" value="1"/>
</dbReference>
<gene>
    <name evidence="3" type="ORF">LITE_LOCUS49910</name>
</gene>
<dbReference type="InterPro" id="IPR058594">
    <property type="entry name" value="PB1-like_dom_pln"/>
</dbReference>
<organism evidence="3 4">
    <name type="scientific">Linum tenue</name>
    <dbReference type="NCBI Taxonomy" id="586396"/>
    <lineage>
        <taxon>Eukaryota</taxon>
        <taxon>Viridiplantae</taxon>
        <taxon>Streptophyta</taxon>
        <taxon>Embryophyta</taxon>
        <taxon>Tracheophyta</taxon>
        <taxon>Spermatophyta</taxon>
        <taxon>Magnoliopsida</taxon>
        <taxon>eudicotyledons</taxon>
        <taxon>Gunneridae</taxon>
        <taxon>Pentapetalae</taxon>
        <taxon>rosids</taxon>
        <taxon>fabids</taxon>
        <taxon>Malpighiales</taxon>
        <taxon>Linaceae</taxon>
        <taxon>Linum</taxon>
    </lineage>
</organism>
<feature type="domain" description="MULE transposase" evidence="1">
    <location>
        <begin position="267"/>
        <end position="337"/>
    </location>
</feature>
<protein>
    <recommendedName>
        <fullName evidence="5">MULE transposase domain-containing protein</fullName>
    </recommendedName>
</protein>
<reference evidence="3" key="1">
    <citation type="submission" date="2022-08" db="EMBL/GenBank/DDBJ databases">
        <authorList>
            <person name="Gutierrez-Valencia J."/>
        </authorList>
    </citation>
    <scope>NUCLEOTIDE SEQUENCE</scope>
</reference>
<sequence length="343" mass="39103">MDDVITLILVHGGAMDMSGVVPQYVGGVEDVIDIHRDVVSYFEITKTLIEDLSYLSVERVWYLTPGEDMATGLHEVHSDVEVMTLLTDAEKGDLRVYFEATKDIGEFGYMGDNYGHGWKVYASWWRKNECFMVKGVGEAHSCPRSLRIRAAGYKWMAKEYLETFRVNQAWDVGLIANEVKRKFNLIVSTSTCYRARLEARRLLYGSLEEDFHQIRDYIGHLIKVDPQGKFLLEVDIEPGEDKVFFKRLYVGFSSLCKGFIAGCRPFFCLDGCFLKGEVQGMLLSAVGKDGNNHMFPIAWAVVESENKSSWIWFVSALQEQLGTLDGKGFTIVSDQQKVFYFCW</sequence>
<evidence type="ECO:0000259" key="1">
    <source>
        <dbReference type="Pfam" id="PF10551"/>
    </source>
</evidence>
<comment type="caution">
    <text evidence="3">The sequence shown here is derived from an EMBL/GenBank/DDBJ whole genome shotgun (WGS) entry which is preliminary data.</text>
</comment>
<evidence type="ECO:0000259" key="2">
    <source>
        <dbReference type="Pfam" id="PF26130"/>
    </source>
</evidence>
<feature type="domain" description="PB1-like" evidence="2">
    <location>
        <begin position="1"/>
        <end position="98"/>
    </location>
</feature>